<protein>
    <submittedName>
        <fullName evidence="11">ABC transporter ATP-binding protein</fullName>
    </submittedName>
</protein>
<dbReference type="GO" id="GO:0016887">
    <property type="term" value="F:ATP hydrolysis activity"/>
    <property type="evidence" value="ECO:0007669"/>
    <property type="project" value="InterPro"/>
</dbReference>
<keyword evidence="12" id="KW-1185">Reference proteome</keyword>
<dbReference type="PANTHER" id="PTHR42711">
    <property type="entry name" value="ABC TRANSPORTER ATP-BINDING PROTEIN"/>
    <property type="match status" value="1"/>
</dbReference>
<organism evidence="11 12">
    <name type="scientific">Pseudoalteromonas ulvae</name>
    <dbReference type="NCBI Taxonomy" id="107327"/>
    <lineage>
        <taxon>Bacteria</taxon>
        <taxon>Pseudomonadati</taxon>
        <taxon>Pseudomonadota</taxon>
        <taxon>Gammaproteobacteria</taxon>
        <taxon>Alteromonadales</taxon>
        <taxon>Pseudoalteromonadaceae</taxon>
        <taxon>Pseudoalteromonas</taxon>
    </lineage>
</organism>
<name>A0A244CTX3_PSEDV</name>
<keyword evidence="8" id="KW-1278">Translocase</keyword>
<dbReference type="InterPro" id="IPR027417">
    <property type="entry name" value="P-loop_NTPase"/>
</dbReference>
<dbReference type="OrthoDB" id="9775490at2"/>
<dbReference type="Pfam" id="PF00005">
    <property type="entry name" value="ABC_tran"/>
    <property type="match status" value="1"/>
</dbReference>
<dbReference type="PROSITE" id="PS50893">
    <property type="entry name" value="ABC_TRANSPORTER_2"/>
    <property type="match status" value="1"/>
</dbReference>
<dbReference type="Gene3D" id="3.40.50.300">
    <property type="entry name" value="P-loop containing nucleotide triphosphate hydrolases"/>
    <property type="match status" value="1"/>
</dbReference>
<dbReference type="Proteomes" id="UP000194841">
    <property type="component" value="Unassembled WGS sequence"/>
</dbReference>
<keyword evidence="3" id="KW-0813">Transport</keyword>
<evidence type="ECO:0000256" key="4">
    <source>
        <dbReference type="ARBA" id="ARBA00022458"/>
    </source>
</evidence>
<comment type="similarity">
    <text evidence="2">Belongs to the ABC transporter superfamily.</text>
</comment>
<dbReference type="SUPFAM" id="SSF52540">
    <property type="entry name" value="P-loop containing nucleoside triphosphate hydrolases"/>
    <property type="match status" value="1"/>
</dbReference>
<dbReference type="PANTHER" id="PTHR42711:SF5">
    <property type="entry name" value="ABC TRANSPORTER ATP-BINDING PROTEIN NATA"/>
    <property type="match status" value="1"/>
</dbReference>
<evidence type="ECO:0000256" key="9">
    <source>
        <dbReference type="ARBA" id="ARBA00023136"/>
    </source>
</evidence>
<evidence type="ECO:0000256" key="6">
    <source>
        <dbReference type="ARBA" id="ARBA00022741"/>
    </source>
</evidence>
<dbReference type="RefSeq" id="WP_086742449.1">
    <property type="nucleotide sequence ID" value="NZ_MWPV01000001.1"/>
</dbReference>
<accession>A0A244CTX3</accession>
<dbReference type="InterPro" id="IPR017871">
    <property type="entry name" value="ABC_transporter-like_CS"/>
</dbReference>
<reference evidence="11 12" key="1">
    <citation type="submission" date="2017-02" db="EMBL/GenBank/DDBJ databases">
        <title>Pseudoalteromonas ulvae TC14 Genome.</title>
        <authorList>
            <person name="Molmeret M."/>
        </authorList>
    </citation>
    <scope>NUCLEOTIDE SEQUENCE [LARGE SCALE GENOMIC DNA]</scope>
    <source>
        <strain evidence="11">TC14</strain>
    </source>
</reference>
<dbReference type="SMART" id="SM00382">
    <property type="entry name" value="AAA"/>
    <property type="match status" value="1"/>
</dbReference>
<comment type="caution">
    <text evidence="11">The sequence shown here is derived from an EMBL/GenBank/DDBJ whole genome shotgun (WGS) entry which is preliminary data.</text>
</comment>
<feature type="domain" description="ABC transporter" evidence="10">
    <location>
        <begin position="5"/>
        <end position="227"/>
    </location>
</feature>
<dbReference type="FunFam" id="3.40.50.300:FF:000589">
    <property type="entry name" value="ABC transporter, ATP-binding subunit"/>
    <property type="match status" value="1"/>
</dbReference>
<sequence>MAIILDVANLTRSFGQLKAVDGVSFSVERGSCFGLLGPNGAGKTTTIEMLEGIVKPSSGTILYQGSPINDTIYQQLGIQFQHTAIQDHLTVHETLKMFAAFYERTVPLDQLISLCQLDDFLKRDHRKLSGGQKQRLLLALALINDPQLIFLDEPTTGLDPHSRRLFWDLVNQIKAQGKTIILTTHYMDEAEYLCDEIAIMDKGQIIAKDTPDNLLKQHFSGALIKLNADALKSLSGSMPFDYQQVADKVLIQSTDIQQTLLQLIEQGVSLQGLQVKSANLDDLFLKLTGHGLNNKEGLEHV</sequence>
<dbReference type="CDD" id="cd03230">
    <property type="entry name" value="ABC_DR_subfamily_A"/>
    <property type="match status" value="1"/>
</dbReference>
<evidence type="ECO:0000256" key="3">
    <source>
        <dbReference type="ARBA" id="ARBA00022448"/>
    </source>
</evidence>
<comment type="subcellular location">
    <subcellularLocation>
        <location evidence="1">Cell membrane</location>
    </subcellularLocation>
</comment>
<keyword evidence="5" id="KW-1003">Cell membrane</keyword>
<gene>
    <name evidence="11" type="ORF">B1199_01885</name>
</gene>
<proteinExistence type="inferred from homology"/>
<dbReference type="AlphaFoldDB" id="A0A244CTX3"/>
<keyword evidence="4" id="KW-0536">Nodulation</keyword>
<dbReference type="InterPro" id="IPR050763">
    <property type="entry name" value="ABC_transporter_ATP-binding"/>
</dbReference>
<dbReference type="GO" id="GO:0005886">
    <property type="term" value="C:plasma membrane"/>
    <property type="evidence" value="ECO:0007669"/>
    <property type="project" value="UniProtKB-SubCell"/>
</dbReference>
<dbReference type="GO" id="GO:0005524">
    <property type="term" value="F:ATP binding"/>
    <property type="evidence" value="ECO:0007669"/>
    <property type="project" value="UniProtKB-KW"/>
</dbReference>
<evidence type="ECO:0000313" key="12">
    <source>
        <dbReference type="Proteomes" id="UP000194841"/>
    </source>
</evidence>
<evidence type="ECO:0000256" key="5">
    <source>
        <dbReference type="ARBA" id="ARBA00022475"/>
    </source>
</evidence>
<evidence type="ECO:0000256" key="1">
    <source>
        <dbReference type="ARBA" id="ARBA00004236"/>
    </source>
</evidence>
<evidence type="ECO:0000256" key="2">
    <source>
        <dbReference type="ARBA" id="ARBA00005417"/>
    </source>
</evidence>
<evidence type="ECO:0000259" key="10">
    <source>
        <dbReference type="PROSITE" id="PS50893"/>
    </source>
</evidence>
<evidence type="ECO:0000256" key="7">
    <source>
        <dbReference type="ARBA" id="ARBA00022840"/>
    </source>
</evidence>
<evidence type="ECO:0000313" key="11">
    <source>
        <dbReference type="EMBL" id="OUL59057.1"/>
    </source>
</evidence>
<evidence type="ECO:0000256" key="8">
    <source>
        <dbReference type="ARBA" id="ARBA00022967"/>
    </source>
</evidence>
<keyword evidence="9" id="KW-0472">Membrane</keyword>
<dbReference type="EMBL" id="MWPV01000001">
    <property type="protein sequence ID" value="OUL59057.1"/>
    <property type="molecule type" value="Genomic_DNA"/>
</dbReference>
<keyword evidence="7 11" id="KW-0067">ATP-binding</keyword>
<keyword evidence="6" id="KW-0547">Nucleotide-binding</keyword>
<dbReference type="PROSITE" id="PS00211">
    <property type="entry name" value="ABC_TRANSPORTER_1"/>
    <property type="match status" value="1"/>
</dbReference>
<dbReference type="InterPro" id="IPR003439">
    <property type="entry name" value="ABC_transporter-like_ATP-bd"/>
</dbReference>
<dbReference type="InterPro" id="IPR003593">
    <property type="entry name" value="AAA+_ATPase"/>
</dbReference>